<dbReference type="Pfam" id="PF13364">
    <property type="entry name" value="BetaGal_ABD2"/>
    <property type="match status" value="2"/>
</dbReference>
<dbReference type="Gene3D" id="2.60.390.10">
    <property type="entry name" value="Beta-galactosidase, domain 3"/>
    <property type="match status" value="1"/>
</dbReference>
<dbReference type="AlphaFoldDB" id="A0AAE0WKC8"/>
<evidence type="ECO:0000256" key="2">
    <source>
        <dbReference type="ARBA" id="ARBA00009809"/>
    </source>
</evidence>
<evidence type="ECO:0000256" key="8">
    <source>
        <dbReference type="RuleBase" id="RU000675"/>
    </source>
</evidence>
<dbReference type="InterPro" id="IPR018954">
    <property type="entry name" value="Betagal_dom2"/>
</dbReference>
<accession>A0AAE0WKC8</accession>
<dbReference type="FunFam" id="2.60.120.260:FF:000065">
    <property type="entry name" value="Beta-galactosidase A"/>
    <property type="match status" value="1"/>
</dbReference>
<dbReference type="Gene3D" id="2.60.120.260">
    <property type="entry name" value="Galactose-binding domain-like"/>
    <property type="match status" value="2"/>
</dbReference>
<evidence type="ECO:0000256" key="4">
    <source>
        <dbReference type="ARBA" id="ARBA00022729"/>
    </source>
</evidence>
<dbReference type="InterPro" id="IPR025972">
    <property type="entry name" value="BetaGal_dom3"/>
</dbReference>
<dbReference type="PROSITE" id="PS01182">
    <property type="entry name" value="GLYCOSYL_HYDROL_F35"/>
    <property type="match status" value="1"/>
</dbReference>
<dbReference type="EC" id="3.2.1.23" evidence="3 8"/>
<dbReference type="InterPro" id="IPR025300">
    <property type="entry name" value="BetaGal_jelly_roll_dom"/>
</dbReference>
<dbReference type="SUPFAM" id="SSF117100">
    <property type="entry name" value="Beta-galactosidase LacA, domain 3"/>
    <property type="match status" value="1"/>
</dbReference>
<organism evidence="12 13">
    <name type="scientific">Recurvomyces mirabilis</name>
    <dbReference type="NCBI Taxonomy" id="574656"/>
    <lineage>
        <taxon>Eukaryota</taxon>
        <taxon>Fungi</taxon>
        <taxon>Dikarya</taxon>
        <taxon>Ascomycota</taxon>
        <taxon>Pezizomycotina</taxon>
        <taxon>Dothideomycetes</taxon>
        <taxon>Dothideomycetidae</taxon>
        <taxon>Mycosphaerellales</taxon>
        <taxon>Teratosphaeriaceae</taxon>
        <taxon>Recurvomyces</taxon>
    </lineage>
</organism>
<dbReference type="InterPro" id="IPR037110">
    <property type="entry name" value="Betagal_dom2_sf"/>
</dbReference>
<evidence type="ECO:0000256" key="10">
    <source>
        <dbReference type="SAM" id="SignalP"/>
    </source>
</evidence>
<evidence type="ECO:0000256" key="5">
    <source>
        <dbReference type="ARBA" id="ARBA00022801"/>
    </source>
</evidence>
<dbReference type="Proteomes" id="UP001274830">
    <property type="component" value="Unassembled WGS sequence"/>
</dbReference>
<feature type="domain" description="Beta-galactosidase" evidence="11">
    <location>
        <begin position="419"/>
        <end position="600"/>
    </location>
</feature>
<dbReference type="Gene3D" id="2.102.20.10">
    <property type="entry name" value="Beta-galactosidase, domain 2"/>
    <property type="match status" value="1"/>
</dbReference>
<keyword evidence="13" id="KW-1185">Reference proteome</keyword>
<evidence type="ECO:0000256" key="6">
    <source>
        <dbReference type="ARBA" id="ARBA00023180"/>
    </source>
</evidence>
<keyword evidence="4 10" id="KW-0732">Signal</keyword>
<dbReference type="Gene3D" id="3.20.20.80">
    <property type="entry name" value="Glycosidases"/>
    <property type="match status" value="1"/>
</dbReference>
<keyword evidence="7 8" id="KW-0326">Glycosidase</keyword>
<feature type="chain" id="PRO_5041989952" description="Beta-galactosidase" evidence="10">
    <location>
        <begin position="42"/>
        <end position="1074"/>
    </location>
</feature>
<proteinExistence type="inferred from homology"/>
<gene>
    <name evidence="12" type="ORF">LTR78_006865</name>
</gene>
<dbReference type="InterPro" id="IPR008979">
    <property type="entry name" value="Galactose-bd-like_sf"/>
</dbReference>
<evidence type="ECO:0000313" key="12">
    <source>
        <dbReference type="EMBL" id="KAK3673320.1"/>
    </source>
</evidence>
<evidence type="ECO:0000313" key="13">
    <source>
        <dbReference type="Proteomes" id="UP001274830"/>
    </source>
</evidence>
<evidence type="ECO:0000256" key="3">
    <source>
        <dbReference type="ARBA" id="ARBA00012756"/>
    </source>
</evidence>
<dbReference type="PRINTS" id="PR00742">
    <property type="entry name" value="GLHYDRLASE35"/>
</dbReference>
<dbReference type="InterPro" id="IPR036833">
    <property type="entry name" value="BetaGal_dom3_sf"/>
</dbReference>
<dbReference type="EMBL" id="JAUTXT010000026">
    <property type="protein sequence ID" value="KAK3673320.1"/>
    <property type="molecule type" value="Genomic_DNA"/>
</dbReference>
<dbReference type="SUPFAM" id="SSF51011">
    <property type="entry name" value="Glycosyl hydrolase domain"/>
    <property type="match status" value="1"/>
</dbReference>
<dbReference type="InterPro" id="IPR019801">
    <property type="entry name" value="Glyco_hydro_35_CS"/>
</dbReference>
<protein>
    <recommendedName>
        <fullName evidence="3 8">Beta-galactosidase</fullName>
        <ecNumber evidence="3 8">3.2.1.23</ecNumber>
    </recommendedName>
</protein>
<dbReference type="SUPFAM" id="SSF49785">
    <property type="entry name" value="Galactose-binding domain-like"/>
    <property type="match status" value="2"/>
</dbReference>
<keyword evidence="5 8" id="KW-0378">Hydrolase</keyword>
<dbReference type="GO" id="GO:0005975">
    <property type="term" value="P:carbohydrate metabolic process"/>
    <property type="evidence" value="ECO:0007669"/>
    <property type="project" value="InterPro"/>
</dbReference>
<reference evidence="12" key="1">
    <citation type="submission" date="2023-07" db="EMBL/GenBank/DDBJ databases">
        <title>Black Yeasts Isolated from many extreme environments.</title>
        <authorList>
            <person name="Coleine C."/>
            <person name="Stajich J.E."/>
            <person name="Selbmann L."/>
        </authorList>
    </citation>
    <scope>NUCLEOTIDE SEQUENCE</scope>
    <source>
        <strain evidence="12">CCFEE 5485</strain>
    </source>
</reference>
<feature type="signal peptide" evidence="10">
    <location>
        <begin position="1"/>
        <end position="41"/>
    </location>
</feature>
<evidence type="ECO:0000256" key="1">
    <source>
        <dbReference type="ARBA" id="ARBA00001412"/>
    </source>
</evidence>
<comment type="caution">
    <text evidence="12">The sequence shown here is derived from an EMBL/GenBank/DDBJ whole genome shotgun (WGS) entry which is preliminary data.</text>
</comment>
<name>A0AAE0WKC8_9PEZI</name>
<dbReference type="Pfam" id="PF10435">
    <property type="entry name" value="BetaGal_dom2"/>
    <property type="match status" value="1"/>
</dbReference>
<dbReference type="FunFam" id="3.20.20.80:FF:000040">
    <property type="entry name" value="Beta-galactosidase A"/>
    <property type="match status" value="1"/>
</dbReference>
<sequence length="1074" mass="116701">MNPFPIEESQAAQPQAVHCPIPSMKFTALFAIALQALGVLAQQWPLHDDGYNQVVQWDHYSLKVNGERLFFWSGEFHYWRIPVPELWRDIMEKIKAAGFNAFSIYVHWGFHSSAPGQLDFETGAHNFSRIFDLAEELGLYMLVRPGPYINAETTAGGFPGWLLTGEYGASLRDNGTKYTEAWTPYWDAVSRMVAEHSVTNGGPVLLQQIENEYGEQWANVARRTPNETAIAYMELLEKATRDAGVDIPFLNNNPNLGSKSWSFDYDINKVGGDTDLYGLDNYPSCWSCNLAECTSVNGFPPDFTTFDYYTNFQQTAPTQPSILAEFQGGSYNPWNGPQGGCLNTTGVDWVNVFYRNNIGNKVAGQNIYMLFGGTNWGGLPIPIVGTSYDYSAPISESRLLTDKYSETKLLSYFVRSAKDLTMVERAGNGTTNYTGNANVFVQALQNVDTGAHFYVAKHTNTTLTSYETFKLSMNTSVGQLQVPRYAADIALNGRAAKILVADFGFGNEKLIYSTAEVLTVSLQARPMIVLWVPTGESGEFYLKGARKGSIFRCDGCTNVAFHQASEGLIVSFTQNAGMTVLQFDNGVMAVLLDRSVAYTMWQPTLSANPLVPLNETILVRGPHLVRSAEVVDGTICLTGDYSADEATELEVFASQVSGSGWQQGGSWPQDGSWDHGPQNATTVTWNGKSIPMRPTRYGSLIGSLTPPNTTIASLQSSIPALKSWLSADGLPERLQSYNDSGPAWVAAENTTTLNAWKPATLPVLYADDYGFHTQNILWRGRFTGQEATGVFLNIIGGTSSGWSAWLNGIFLGSSLGNVTLSETNATLSFPTNSSVSGENVLFIIQDHMGHDETTGVLNPRGILNATLLSPHNNAAAAPTFTSWRVAGNAGGEHPLDPLRGPYNEGGLHAERLGWHLPGFSPITNSSSSSTTWTPSLPPTTALTSPGARFYLTTLPLNIPSDIDASLAFILTAVPTAKATVRVQLYVNGYMFGKFLPYLGNQIEFPVFPGILDYHGDNVIGLSVWAQGGEDGGGGGGGGVDVAVKVLGVVGNSLEPGTGTEYLRPGWTAERLQYA</sequence>
<dbReference type="PANTHER" id="PTHR23421">
    <property type="entry name" value="BETA-GALACTOSIDASE RELATED"/>
    <property type="match status" value="1"/>
</dbReference>
<dbReference type="InterPro" id="IPR001944">
    <property type="entry name" value="Glycoside_Hdrlase_35"/>
</dbReference>
<evidence type="ECO:0000259" key="11">
    <source>
        <dbReference type="SMART" id="SM01029"/>
    </source>
</evidence>
<dbReference type="SMART" id="SM01029">
    <property type="entry name" value="BetaGal_dom2"/>
    <property type="match status" value="1"/>
</dbReference>
<dbReference type="GO" id="GO:0004565">
    <property type="term" value="F:beta-galactosidase activity"/>
    <property type="evidence" value="ECO:0007669"/>
    <property type="project" value="UniProtKB-EC"/>
</dbReference>
<comment type="similarity">
    <text evidence="2 9">Belongs to the glycosyl hydrolase 35 family.</text>
</comment>
<dbReference type="Pfam" id="PF13363">
    <property type="entry name" value="BetaGal_dom3"/>
    <property type="match status" value="1"/>
</dbReference>
<dbReference type="InterPro" id="IPR017853">
    <property type="entry name" value="GH"/>
</dbReference>
<dbReference type="InterPro" id="IPR031330">
    <property type="entry name" value="Gly_Hdrlase_35_cat"/>
</dbReference>
<evidence type="ECO:0000256" key="7">
    <source>
        <dbReference type="ARBA" id="ARBA00023295"/>
    </source>
</evidence>
<evidence type="ECO:0000256" key="9">
    <source>
        <dbReference type="RuleBase" id="RU003679"/>
    </source>
</evidence>
<dbReference type="SUPFAM" id="SSF51445">
    <property type="entry name" value="(Trans)glycosidases"/>
    <property type="match status" value="1"/>
</dbReference>
<keyword evidence="6" id="KW-0325">Glycoprotein</keyword>
<dbReference type="Pfam" id="PF01301">
    <property type="entry name" value="Glyco_hydro_35"/>
    <property type="match status" value="1"/>
</dbReference>
<comment type="catalytic activity">
    <reaction evidence="1 8">
        <text>Hydrolysis of terminal non-reducing beta-D-galactose residues in beta-D-galactosides.</text>
        <dbReference type="EC" id="3.2.1.23"/>
    </reaction>
</comment>